<keyword evidence="4" id="KW-0067">ATP-binding</keyword>
<proteinExistence type="inferred from homology"/>
<comment type="similarity">
    <text evidence="1">Belongs to the ABC transporter superfamily.</text>
</comment>
<dbReference type="PANTHER" id="PTHR42734:SF17">
    <property type="entry name" value="METAL TRANSPORT SYSTEM ATP-BINDING PROTEIN TM_0124-RELATED"/>
    <property type="match status" value="1"/>
</dbReference>
<dbReference type="FunFam" id="3.40.50.300:FF:000134">
    <property type="entry name" value="Iron-enterobactin ABC transporter ATP-binding protein"/>
    <property type="match status" value="1"/>
</dbReference>
<dbReference type="HOGENOM" id="CLU_000604_1_11_12"/>
<evidence type="ECO:0000256" key="1">
    <source>
        <dbReference type="ARBA" id="ARBA00005417"/>
    </source>
</evidence>
<dbReference type="CDD" id="cd03235">
    <property type="entry name" value="ABC_Metallic_Cations"/>
    <property type="match status" value="1"/>
</dbReference>
<dbReference type="KEGG" id="taz:TREAZ_1270"/>
<sequence length="265" mass="28983">MNSVPIHPIGRNIALRFEKVAFSYDGAKVLEDASFHIHQGEFVALVGPNGTGKTTALKLLLGLEQPQGGSIEIFGEKVSHKSLERVGYVPQQHQLDRAFPITVSEVVKMGRIRSLSRKFSAEDKAAVAEALEQVEIQDLASRPYSALSGGQRRRVLVARALAAQPNILILDEPTANMDEESSGRLFKTLGKLKGNTTILIVTHDSDFVSSLIDRVLCMEERGYGIVQHRVEDSEDEEASSHGIPSSRVIHGEIIPGDSCFDEARS</sequence>
<name>F5YG34_LEAAZ</name>
<dbReference type="InterPro" id="IPR003439">
    <property type="entry name" value="ABC_transporter-like_ATP-bd"/>
</dbReference>
<evidence type="ECO:0000259" key="5">
    <source>
        <dbReference type="PROSITE" id="PS50893"/>
    </source>
</evidence>
<dbReference type="OrthoDB" id="9806726at2"/>
<keyword evidence="3" id="KW-0547">Nucleotide-binding</keyword>
<dbReference type="eggNOG" id="COG1121">
    <property type="taxonomic scope" value="Bacteria"/>
</dbReference>
<protein>
    <submittedName>
        <fullName evidence="6">Chelated iron transport system membrane protein YfeB</fullName>
    </submittedName>
</protein>
<feature type="domain" description="ABC transporter" evidence="5">
    <location>
        <begin position="15"/>
        <end position="245"/>
    </location>
</feature>
<dbReference type="PANTHER" id="PTHR42734">
    <property type="entry name" value="METAL TRANSPORT SYSTEM ATP-BINDING PROTEIN TM_0124-RELATED"/>
    <property type="match status" value="1"/>
</dbReference>
<dbReference type="InParanoid" id="F5YG34"/>
<dbReference type="Pfam" id="PF00005">
    <property type="entry name" value="ABC_tran"/>
    <property type="match status" value="1"/>
</dbReference>
<dbReference type="EMBL" id="CP001841">
    <property type="protein sequence ID" value="AEF82855.1"/>
    <property type="molecule type" value="Genomic_DNA"/>
</dbReference>
<dbReference type="SUPFAM" id="SSF52540">
    <property type="entry name" value="P-loop containing nucleoside triphosphate hydrolases"/>
    <property type="match status" value="1"/>
</dbReference>
<reference evidence="6 7" key="2">
    <citation type="journal article" date="2011" name="ISME J.">
        <title>RNA-seq reveals cooperative metabolic interactions between two termite-gut spirochete species in co-culture.</title>
        <authorList>
            <person name="Rosenthal A.Z."/>
            <person name="Matson E.G."/>
            <person name="Eldar A."/>
            <person name="Leadbetter J.R."/>
        </authorList>
    </citation>
    <scope>NUCLEOTIDE SEQUENCE [LARGE SCALE GENOMIC DNA]</scope>
    <source>
        <strain evidence="7">ATCC BAA-888 / DSM 13862 / ZAS-9</strain>
    </source>
</reference>
<dbReference type="STRING" id="545695.TREAZ_1270"/>
<evidence type="ECO:0000313" key="7">
    <source>
        <dbReference type="Proteomes" id="UP000009222"/>
    </source>
</evidence>
<dbReference type="PROSITE" id="PS50893">
    <property type="entry name" value="ABC_TRANSPORTER_2"/>
    <property type="match status" value="1"/>
</dbReference>
<evidence type="ECO:0000313" key="6">
    <source>
        <dbReference type="EMBL" id="AEF82855.1"/>
    </source>
</evidence>
<dbReference type="InterPro" id="IPR003593">
    <property type="entry name" value="AAA+_ATPase"/>
</dbReference>
<dbReference type="InterPro" id="IPR027417">
    <property type="entry name" value="P-loop_NTPase"/>
</dbReference>
<dbReference type="FunCoup" id="F5YG34">
    <property type="interactions" value="86"/>
</dbReference>
<dbReference type="GO" id="GO:0016887">
    <property type="term" value="F:ATP hydrolysis activity"/>
    <property type="evidence" value="ECO:0007669"/>
    <property type="project" value="InterPro"/>
</dbReference>
<reference evidence="7" key="1">
    <citation type="submission" date="2009-12" db="EMBL/GenBank/DDBJ databases">
        <title>Complete sequence of Treponema azotonutricium strain ZAS-9.</title>
        <authorList>
            <person name="Tetu S.G."/>
            <person name="Matson E."/>
            <person name="Ren Q."/>
            <person name="Seshadri R."/>
            <person name="Elbourne L."/>
            <person name="Hassan K.A."/>
            <person name="Durkin A."/>
            <person name="Radune D."/>
            <person name="Mohamoud Y."/>
            <person name="Shay R."/>
            <person name="Jin S."/>
            <person name="Zhang X."/>
            <person name="Lucey K."/>
            <person name="Ballor N.R."/>
            <person name="Ottesen E."/>
            <person name="Rosenthal R."/>
            <person name="Allen A."/>
            <person name="Leadbetter J.R."/>
            <person name="Paulsen I.T."/>
        </authorList>
    </citation>
    <scope>NUCLEOTIDE SEQUENCE [LARGE SCALE GENOMIC DNA]</scope>
    <source>
        <strain evidence="7">ATCC BAA-888 / DSM 13862 / ZAS-9</strain>
    </source>
</reference>
<dbReference type="Proteomes" id="UP000009222">
    <property type="component" value="Chromosome"/>
</dbReference>
<dbReference type="Gene3D" id="3.40.50.300">
    <property type="entry name" value="P-loop containing nucleotide triphosphate hydrolases"/>
    <property type="match status" value="1"/>
</dbReference>
<organism evidence="6 7">
    <name type="scientific">Leadbettera azotonutricia (strain ATCC BAA-888 / DSM 13862 / ZAS-9)</name>
    <name type="common">Treponema azotonutricium</name>
    <dbReference type="NCBI Taxonomy" id="545695"/>
    <lineage>
        <taxon>Bacteria</taxon>
        <taxon>Pseudomonadati</taxon>
        <taxon>Spirochaetota</taxon>
        <taxon>Spirochaetia</taxon>
        <taxon>Spirochaetales</taxon>
        <taxon>Breznakiellaceae</taxon>
        <taxon>Leadbettera</taxon>
    </lineage>
</organism>
<dbReference type="PROSITE" id="PS00211">
    <property type="entry name" value="ABC_TRANSPORTER_1"/>
    <property type="match status" value="1"/>
</dbReference>
<gene>
    <name evidence="6" type="ordered locus">TREAZ_1270</name>
</gene>
<evidence type="ECO:0000256" key="3">
    <source>
        <dbReference type="ARBA" id="ARBA00022741"/>
    </source>
</evidence>
<evidence type="ECO:0000256" key="2">
    <source>
        <dbReference type="ARBA" id="ARBA00022448"/>
    </source>
</evidence>
<evidence type="ECO:0000256" key="4">
    <source>
        <dbReference type="ARBA" id="ARBA00022840"/>
    </source>
</evidence>
<keyword evidence="2" id="KW-0813">Transport</keyword>
<dbReference type="InterPro" id="IPR050153">
    <property type="entry name" value="Metal_Ion_Import_ABC"/>
</dbReference>
<accession>F5YG34</accession>
<dbReference type="SMART" id="SM00382">
    <property type="entry name" value="AAA"/>
    <property type="match status" value="1"/>
</dbReference>
<dbReference type="AlphaFoldDB" id="F5YG34"/>
<keyword evidence="7" id="KW-1185">Reference proteome</keyword>
<dbReference type="InterPro" id="IPR017871">
    <property type="entry name" value="ABC_transporter-like_CS"/>
</dbReference>
<dbReference type="GO" id="GO:0005524">
    <property type="term" value="F:ATP binding"/>
    <property type="evidence" value="ECO:0007669"/>
    <property type="project" value="UniProtKB-KW"/>
</dbReference>
<dbReference type="RefSeq" id="WP_015710727.1">
    <property type="nucleotide sequence ID" value="NC_015577.1"/>
</dbReference>